<name>A0A139WAJ2_TRICA</name>
<keyword evidence="3" id="KW-1185">Reference proteome</keyword>
<evidence type="ECO:0000313" key="2">
    <source>
        <dbReference type="EMBL" id="KYB24928.1"/>
    </source>
</evidence>
<evidence type="ECO:0000313" key="3">
    <source>
        <dbReference type="Proteomes" id="UP000007266"/>
    </source>
</evidence>
<dbReference type="Proteomes" id="UP000007266">
    <property type="component" value="Unassembled WGS sequence"/>
</dbReference>
<dbReference type="AlphaFoldDB" id="A0A139WAJ2"/>
<feature type="compositionally biased region" description="Low complexity" evidence="1">
    <location>
        <begin position="132"/>
        <end position="157"/>
    </location>
</feature>
<dbReference type="eggNOG" id="ENOG502T13W">
    <property type="taxonomic scope" value="Eukaryota"/>
</dbReference>
<feature type="region of interest" description="Disordered" evidence="1">
    <location>
        <begin position="132"/>
        <end position="180"/>
    </location>
</feature>
<sequence length="180" mass="20413">MGRKYFKYSVGAKWDSQAIGVAPSEALMGYRVISQGMLEPDDREVVDVTEVRARMERHNDHYQAEQKQRFDSKRKPGHLYREGDLVLIKITSTPTTGKEPKERSTRLRNFENDGNSVETLVETVVTNVVTESETGVSEVSVTSSSTSHQEQQPSTSTVPEETLEPQFVSKQEGTKRYIHY</sequence>
<dbReference type="InParanoid" id="A0A139WAJ2"/>
<evidence type="ECO:0000256" key="1">
    <source>
        <dbReference type="SAM" id="MobiDB-lite"/>
    </source>
</evidence>
<proteinExistence type="predicted"/>
<reference evidence="2 3" key="2">
    <citation type="journal article" date="2010" name="Nucleic Acids Res.">
        <title>BeetleBase in 2010: revisions to provide comprehensive genomic information for Tribolium castaneum.</title>
        <authorList>
            <person name="Kim H.S."/>
            <person name="Murphy T."/>
            <person name="Xia J."/>
            <person name="Caragea D."/>
            <person name="Park Y."/>
            <person name="Beeman R.W."/>
            <person name="Lorenzen M.D."/>
            <person name="Butcher S."/>
            <person name="Manak J.R."/>
            <person name="Brown S.J."/>
        </authorList>
    </citation>
    <scope>NUCLEOTIDE SEQUENCE [LARGE SCALE GENOMIC DNA]</scope>
    <source>
        <strain evidence="2 3">Georgia GA2</strain>
    </source>
</reference>
<organism evidence="2 3">
    <name type="scientific">Tribolium castaneum</name>
    <name type="common">Red flour beetle</name>
    <dbReference type="NCBI Taxonomy" id="7070"/>
    <lineage>
        <taxon>Eukaryota</taxon>
        <taxon>Metazoa</taxon>
        <taxon>Ecdysozoa</taxon>
        <taxon>Arthropoda</taxon>
        <taxon>Hexapoda</taxon>
        <taxon>Insecta</taxon>
        <taxon>Pterygota</taxon>
        <taxon>Neoptera</taxon>
        <taxon>Endopterygota</taxon>
        <taxon>Coleoptera</taxon>
        <taxon>Polyphaga</taxon>
        <taxon>Cucujiformia</taxon>
        <taxon>Tenebrionidae</taxon>
        <taxon>Tenebrionidae incertae sedis</taxon>
        <taxon>Tribolium</taxon>
    </lineage>
</organism>
<reference evidence="2 3" key="1">
    <citation type="journal article" date="2008" name="Nature">
        <title>The genome of the model beetle and pest Tribolium castaneum.</title>
        <authorList>
            <consortium name="Tribolium Genome Sequencing Consortium"/>
            <person name="Richards S."/>
            <person name="Gibbs R.A."/>
            <person name="Weinstock G.M."/>
            <person name="Brown S.J."/>
            <person name="Denell R."/>
            <person name="Beeman R.W."/>
            <person name="Gibbs R."/>
            <person name="Beeman R.W."/>
            <person name="Brown S.J."/>
            <person name="Bucher G."/>
            <person name="Friedrich M."/>
            <person name="Grimmelikhuijzen C.J."/>
            <person name="Klingler M."/>
            <person name="Lorenzen M."/>
            <person name="Richards S."/>
            <person name="Roth S."/>
            <person name="Schroder R."/>
            <person name="Tautz D."/>
            <person name="Zdobnov E.M."/>
            <person name="Muzny D."/>
            <person name="Gibbs R.A."/>
            <person name="Weinstock G.M."/>
            <person name="Attaway T."/>
            <person name="Bell S."/>
            <person name="Buhay C.J."/>
            <person name="Chandrabose M.N."/>
            <person name="Chavez D."/>
            <person name="Clerk-Blankenburg K.P."/>
            <person name="Cree A."/>
            <person name="Dao M."/>
            <person name="Davis C."/>
            <person name="Chacko J."/>
            <person name="Dinh H."/>
            <person name="Dugan-Rocha S."/>
            <person name="Fowler G."/>
            <person name="Garner T.T."/>
            <person name="Garnes J."/>
            <person name="Gnirke A."/>
            <person name="Hawes A."/>
            <person name="Hernandez J."/>
            <person name="Hines S."/>
            <person name="Holder M."/>
            <person name="Hume J."/>
            <person name="Jhangiani S.N."/>
            <person name="Joshi V."/>
            <person name="Khan Z.M."/>
            <person name="Jackson L."/>
            <person name="Kovar C."/>
            <person name="Kowis A."/>
            <person name="Lee S."/>
            <person name="Lewis L.R."/>
            <person name="Margolis J."/>
            <person name="Morgan M."/>
            <person name="Nazareth L.V."/>
            <person name="Nguyen N."/>
            <person name="Okwuonu G."/>
            <person name="Parker D."/>
            <person name="Richards S."/>
            <person name="Ruiz S.J."/>
            <person name="Santibanez J."/>
            <person name="Savard J."/>
            <person name="Scherer S.E."/>
            <person name="Schneider B."/>
            <person name="Sodergren E."/>
            <person name="Tautz D."/>
            <person name="Vattahil S."/>
            <person name="Villasana D."/>
            <person name="White C.S."/>
            <person name="Wright R."/>
            <person name="Park Y."/>
            <person name="Beeman R.W."/>
            <person name="Lord J."/>
            <person name="Oppert B."/>
            <person name="Lorenzen M."/>
            <person name="Brown S."/>
            <person name="Wang L."/>
            <person name="Savard J."/>
            <person name="Tautz D."/>
            <person name="Richards S."/>
            <person name="Weinstock G."/>
            <person name="Gibbs R.A."/>
            <person name="Liu Y."/>
            <person name="Worley K."/>
            <person name="Weinstock G."/>
            <person name="Elsik C.G."/>
            <person name="Reese J.T."/>
            <person name="Elhaik E."/>
            <person name="Landan G."/>
            <person name="Graur D."/>
            <person name="Arensburger P."/>
            <person name="Atkinson P."/>
            <person name="Beeman R.W."/>
            <person name="Beidler J."/>
            <person name="Brown S.J."/>
            <person name="Demuth J.P."/>
            <person name="Drury D.W."/>
            <person name="Du Y.Z."/>
            <person name="Fujiwara H."/>
            <person name="Lorenzen M."/>
            <person name="Maselli V."/>
            <person name="Osanai M."/>
            <person name="Park Y."/>
            <person name="Robertson H.M."/>
            <person name="Tu Z."/>
            <person name="Wang J.J."/>
            <person name="Wang S."/>
            <person name="Richards S."/>
            <person name="Song H."/>
            <person name="Zhang L."/>
            <person name="Sodergren E."/>
            <person name="Werner D."/>
            <person name="Stanke M."/>
            <person name="Morgenstern B."/>
            <person name="Solovyev V."/>
            <person name="Kosarev P."/>
            <person name="Brown G."/>
            <person name="Chen H.C."/>
            <person name="Ermolaeva O."/>
            <person name="Hlavina W."/>
            <person name="Kapustin Y."/>
            <person name="Kiryutin B."/>
            <person name="Kitts P."/>
            <person name="Maglott D."/>
            <person name="Pruitt K."/>
            <person name="Sapojnikov V."/>
            <person name="Souvorov A."/>
            <person name="Mackey A.J."/>
            <person name="Waterhouse R.M."/>
            <person name="Wyder S."/>
            <person name="Zdobnov E.M."/>
            <person name="Zdobnov E.M."/>
            <person name="Wyder S."/>
            <person name="Kriventseva E.V."/>
            <person name="Kadowaki T."/>
            <person name="Bork P."/>
            <person name="Aranda M."/>
            <person name="Bao R."/>
            <person name="Beermann A."/>
            <person name="Berns N."/>
            <person name="Bolognesi R."/>
            <person name="Bonneton F."/>
            <person name="Bopp D."/>
            <person name="Brown S.J."/>
            <person name="Bucher G."/>
            <person name="Butts T."/>
            <person name="Chaumot A."/>
            <person name="Denell R.E."/>
            <person name="Ferrier D.E."/>
            <person name="Friedrich M."/>
            <person name="Gordon C.M."/>
            <person name="Jindra M."/>
            <person name="Klingler M."/>
            <person name="Lan Q."/>
            <person name="Lattorff H.M."/>
            <person name="Laudet V."/>
            <person name="von Levetsow C."/>
            <person name="Liu Z."/>
            <person name="Lutz R."/>
            <person name="Lynch J.A."/>
            <person name="da Fonseca R.N."/>
            <person name="Posnien N."/>
            <person name="Reuter R."/>
            <person name="Roth S."/>
            <person name="Savard J."/>
            <person name="Schinko J.B."/>
            <person name="Schmitt C."/>
            <person name="Schoppmeier M."/>
            <person name="Schroder R."/>
            <person name="Shippy T.D."/>
            <person name="Simonnet F."/>
            <person name="Marques-Souza H."/>
            <person name="Tautz D."/>
            <person name="Tomoyasu Y."/>
            <person name="Trauner J."/>
            <person name="Van der Zee M."/>
            <person name="Vervoort M."/>
            <person name="Wittkopp N."/>
            <person name="Wimmer E.A."/>
            <person name="Yang X."/>
            <person name="Jones A.K."/>
            <person name="Sattelle D.B."/>
            <person name="Ebert P.R."/>
            <person name="Nelson D."/>
            <person name="Scott J.G."/>
            <person name="Beeman R.W."/>
            <person name="Muthukrishnan S."/>
            <person name="Kramer K.J."/>
            <person name="Arakane Y."/>
            <person name="Beeman R.W."/>
            <person name="Zhu Q."/>
            <person name="Hogenkamp D."/>
            <person name="Dixit R."/>
            <person name="Oppert B."/>
            <person name="Jiang H."/>
            <person name="Zou Z."/>
            <person name="Marshall J."/>
            <person name="Elpidina E."/>
            <person name="Vinokurov K."/>
            <person name="Oppert C."/>
            <person name="Zou Z."/>
            <person name="Evans J."/>
            <person name="Lu Z."/>
            <person name="Zhao P."/>
            <person name="Sumathipala N."/>
            <person name="Altincicek B."/>
            <person name="Vilcinskas A."/>
            <person name="Williams M."/>
            <person name="Hultmark D."/>
            <person name="Hetru C."/>
            <person name="Jiang H."/>
            <person name="Grimmelikhuijzen C.J."/>
            <person name="Hauser F."/>
            <person name="Cazzamali G."/>
            <person name="Williamson M."/>
            <person name="Park Y."/>
            <person name="Li B."/>
            <person name="Tanaka Y."/>
            <person name="Predel R."/>
            <person name="Neupert S."/>
            <person name="Schachtner J."/>
            <person name="Verleyen P."/>
            <person name="Raible F."/>
            <person name="Bork P."/>
            <person name="Friedrich M."/>
            <person name="Walden K.K."/>
            <person name="Robertson H.M."/>
            <person name="Angeli S."/>
            <person name="Foret S."/>
            <person name="Bucher G."/>
            <person name="Schuetz S."/>
            <person name="Maleszka R."/>
            <person name="Wimmer E.A."/>
            <person name="Beeman R.W."/>
            <person name="Lorenzen M."/>
            <person name="Tomoyasu Y."/>
            <person name="Miller S.C."/>
            <person name="Grossmann D."/>
            <person name="Bucher G."/>
        </authorList>
    </citation>
    <scope>NUCLEOTIDE SEQUENCE [LARGE SCALE GENOMIC DNA]</scope>
    <source>
        <strain evidence="2 3">Georgia GA2</strain>
    </source>
</reference>
<accession>A0A139WAJ2</accession>
<dbReference type="EMBL" id="KQ971383">
    <property type="protein sequence ID" value="KYB24928.1"/>
    <property type="molecule type" value="Genomic_DNA"/>
</dbReference>
<gene>
    <name evidence="2" type="primary">AUGUSTUS-3.0.2_31615</name>
    <name evidence="2" type="ORF">TcasGA2_TC031615</name>
</gene>
<protein>
    <submittedName>
        <fullName evidence="2">Uncharacterized protein</fullName>
    </submittedName>
</protein>